<dbReference type="EMBL" id="BLXT01005456">
    <property type="protein sequence ID" value="GFO22803.1"/>
    <property type="molecule type" value="Genomic_DNA"/>
</dbReference>
<name>A0AAV4BUE9_9GAST</name>
<sequence>MLISKISTLNTPPPKKPMECLWSVQGEECIQFLYTANPQLDDPWFSGQGTSGGSQTLNIRGPADLRADSPSTVPP</sequence>
<evidence type="ECO:0000313" key="3">
    <source>
        <dbReference type="Proteomes" id="UP000735302"/>
    </source>
</evidence>
<proteinExistence type="predicted"/>
<reference evidence="2 3" key="1">
    <citation type="journal article" date="2021" name="Elife">
        <title>Chloroplast acquisition without the gene transfer in kleptoplastic sea slugs, Plakobranchus ocellatus.</title>
        <authorList>
            <person name="Maeda T."/>
            <person name="Takahashi S."/>
            <person name="Yoshida T."/>
            <person name="Shimamura S."/>
            <person name="Takaki Y."/>
            <person name="Nagai Y."/>
            <person name="Toyoda A."/>
            <person name="Suzuki Y."/>
            <person name="Arimoto A."/>
            <person name="Ishii H."/>
            <person name="Satoh N."/>
            <person name="Nishiyama T."/>
            <person name="Hasebe M."/>
            <person name="Maruyama T."/>
            <person name="Minagawa J."/>
            <person name="Obokata J."/>
            <person name="Shigenobu S."/>
        </authorList>
    </citation>
    <scope>NUCLEOTIDE SEQUENCE [LARGE SCALE GENOMIC DNA]</scope>
</reference>
<accession>A0AAV4BUE9</accession>
<evidence type="ECO:0000313" key="2">
    <source>
        <dbReference type="EMBL" id="GFO22803.1"/>
    </source>
</evidence>
<feature type="region of interest" description="Disordered" evidence="1">
    <location>
        <begin position="43"/>
        <end position="75"/>
    </location>
</feature>
<comment type="caution">
    <text evidence="2">The sequence shown here is derived from an EMBL/GenBank/DDBJ whole genome shotgun (WGS) entry which is preliminary data.</text>
</comment>
<protein>
    <submittedName>
        <fullName evidence="2">Uncharacterized protein</fullName>
    </submittedName>
</protein>
<dbReference type="Proteomes" id="UP000735302">
    <property type="component" value="Unassembled WGS sequence"/>
</dbReference>
<keyword evidence="3" id="KW-1185">Reference proteome</keyword>
<evidence type="ECO:0000256" key="1">
    <source>
        <dbReference type="SAM" id="MobiDB-lite"/>
    </source>
</evidence>
<gene>
    <name evidence="2" type="ORF">PoB_004930800</name>
</gene>
<organism evidence="2 3">
    <name type="scientific">Plakobranchus ocellatus</name>
    <dbReference type="NCBI Taxonomy" id="259542"/>
    <lineage>
        <taxon>Eukaryota</taxon>
        <taxon>Metazoa</taxon>
        <taxon>Spiralia</taxon>
        <taxon>Lophotrochozoa</taxon>
        <taxon>Mollusca</taxon>
        <taxon>Gastropoda</taxon>
        <taxon>Heterobranchia</taxon>
        <taxon>Euthyneura</taxon>
        <taxon>Panpulmonata</taxon>
        <taxon>Sacoglossa</taxon>
        <taxon>Placobranchoidea</taxon>
        <taxon>Plakobranchidae</taxon>
        <taxon>Plakobranchus</taxon>
    </lineage>
</organism>
<dbReference type="AlphaFoldDB" id="A0AAV4BUE9"/>